<name>A0AAN8JZE5_PATCE</name>
<feature type="region of interest" description="Disordered" evidence="2">
    <location>
        <begin position="232"/>
        <end position="256"/>
    </location>
</feature>
<reference evidence="4 5" key="1">
    <citation type="submission" date="2024-01" db="EMBL/GenBank/DDBJ databases">
        <title>The genome of the rayed Mediterranean limpet Patella caerulea (Linnaeus, 1758).</title>
        <authorList>
            <person name="Anh-Thu Weber A."/>
            <person name="Halstead-Nussloch G."/>
        </authorList>
    </citation>
    <scope>NUCLEOTIDE SEQUENCE [LARGE SCALE GENOMIC DNA]</scope>
    <source>
        <strain evidence="4">AATW-2023a</strain>
        <tissue evidence="4">Whole specimen</tissue>
    </source>
</reference>
<feature type="compositionally biased region" description="Polar residues" evidence="2">
    <location>
        <begin position="1757"/>
        <end position="1778"/>
    </location>
</feature>
<feature type="region of interest" description="Disordered" evidence="2">
    <location>
        <begin position="1757"/>
        <end position="1800"/>
    </location>
</feature>
<feature type="region of interest" description="Disordered" evidence="2">
    <location>
        <begin position="774"/>
        <end position="839"/>
    </location>
</feature>
<dbReference type="Pfam" id="PF14816">
    <property type="entry name" value="CANIN"/>
    <property type="match status" value="1"/>
</dbReference>
<comment type="caution">
    <text evidence="4">The sequence shown here is derived from an EMBL/GenBank/DDBJ whole genome shotgun (WGS) entry which is preliminary data.</text>
</comment>
<feature type="compositionally biased region" description="Basic and acidic residues" evidence="2">
    <location>
        <begin position="1178"/>
        <end position="1190"/>
    </location>
</feature>
<feature type="compositionally biased region" description="Polar residues" evidence="2">
    <location>
        <begin position="791"/>
        <end position="802"/>
    </location>
</feature>
<feature type="compositionally biased region" description="Polar residues" evidence="2">
    <location>
        <begin position="244"/>
        <end position="256"/>
    </location>
</feature>
<feature type="compositionally biased region" description="Polar residues" evidence="2">
    <location>
        <begin position="2118"/>
        <end position="2131"/>
    </location>
</feature>
<feature type="compositionally biased region" description="Polar residues" evidence="2">
    <location>
        <begin position="2380"/>
        <end position="2392"/>
    </location>
</feature>
<organism evidence="4 5">
    <name type="scientific">Patella caerulea</name>
    <name type="common">Rayed Mediterranean limpet</name>
    <dbReference type="NCBI Taxonomy" id="87958"/>
    <lineage>
        <taxon>Eukaryota</taxon>
        <taxon>Metazoa</taxon>
        <taxon>Spiralia</taxon>
        <taxon>Lophotrochozoa</taxon>
        <taxon>Mollusca</taxon>
        <taxon>Gastropoda</taxon>
        <taxon>Patellogastropoda</taxon>
        <taxon>Patelloidea</taxon>
        <taxon>Patellidae</taxon>
        <taxon>Patella</taxon>
    </lineage>
</organism>
<evidence type="ECO:0000256" key="2">
    <source>
        <dbReference type="SAM" id="MobiDB-lite"/>
    </source>
</evidence>
<gene>
    <name evidence="4" type="ORF">SNE40_007637</name>
</gene>
<dbReference type="PANTHER" id="PTHR16046">
    <property type="entry name" value="SMC5-SMC6 COMPLEX LOCALIZATION FACTOR 2"/>
    <property type="match status" value="1"/>
</dbReference>
<feature type="region of interest" description="Disordered" evidence="2">
    <location>
        <begin position="2100"/>
        <end position="2131"/>
    </location>
</feature>
<sequence>MKRFERKEFAYRNQIQIPDNQRHSNFVSQCGNQYMPRCNPQLNPNFTLEQDIRMSMNHQQNVNFQRGFLPNFQQFSNREMEQRPQPNQNSVYGMRDGSVRFDPYSVQARNQLQVFQIEKRHTLHELRRLESQVEKLQVVDHPRSQLERLHQSRLEWEHSLRHRSPVPRIPTRFSARPFPQELPPNQLSPPQITLPQSQPRFRPRTLKNSKCTSYKSWSTNTFSATTTKTNFKSSISSPGVGDNNKPNNQFLLNKNQSPGVGEKLEQIAEPHKSLIENPWSKNHPKCVLGDLYQFEPKNAQFKQLYDDKEENNKVCKKNLEEHDKLLKKDQEEHNKERMKDQEEKASKKNLQEHDKLLKKDQEEHDKERKKDQEEKEHDTQSKTDQEEHDKQSKIDQEMNDQERKKDKEQCGRKSKNNNDHIKESKYATLNDNELNEYSKIKDEKEKDKEKEKHHPVALDTEIDKIEENGSGYICRRITYPDMSVNEHSVIISGSSLGTTSKINTNLNHASINEKSKVLNITTGNPLQNVKLAPKENVSNSAQQSIIHISSDEEDVVIVKASKNTEKTCTNSLLYPEKKLQAKLPPKAQAANKHSNLHQSFNYPIVNPVSPKNITQSNTNLNTVGTTVPYVVQTNNCKNTNGSHKLKDTPLSTIGQLINEFDEMETLASSDEEFLFLKDKDLQTIGMVIDFEENDISLDSSSSKKEEKNGPFNSPKEKEKQSPFKSPSTHTISPKFKLMETSSGNTSMDSASSPNKQAINVGYCLGPPKISFQIKSRSESNSSRENALEPKQISSVITRPNTTKSDRRQRRNKSKGYSSSSDEELCRETRISRKVSKSQTSEYNSCKIEDRLYKEVCDDAGRKLFESNEDIDLYMRKKCSFRKNYTRSRKKRYSYSSDSSISTADQPYYSSSEESDARSHTSCETRSITSPYHNRDRRKRRTSPDYQKVRCKSTSHGYEKNRRKRSTSPNSKYDRRKKTSPPYCEMDRRKRSTSPDYRKNPRKRSTSNDRSREHNISDYERNKSRSISHDYEKNERSTSHDYEKNKRRSTYNISDYERNKSRSISHDYEKNERSTSHDYEKNKRRSTSHDYGKNKRRSTSRDHETNKRRSTSHDHDSNKRRSTSRDHETNKRRSTSRDHETNKRRSTSHDYGRDRRRQSSSPDYKKDRRRQTRPSSPNYEKDRKEISDYKYKSSRYRSHFCREDTHDYSYPTISSGRGHVSRKRDHIDKRHVELEKDKSRKSPIDYLLSKCDGQKSRKSPIDFFIDKINESEVEKRFGYRNPDNNIITDQRKRDEIDTKLKPIPIKYNVKNIKDVTCSRKLDTSDPILSDQSIVVASSSKKDDYGSCLSEIDYYRSPFRTVKISSIVTAKDDKKPTEKSKDVSSSSSKMKDDRQKSCLKSIICSSKKILDDRKKSDNVKSESFKKNPGGKTIRSVIICKNEENRKSEKNPSGTCILSHDNTPISTSSEKAFDSKRFVEYRDGNKQSVPKTTFKKLKVPKRTVMDAISKKTITDAISMKLSKVALSENELTPSPMKSIEKSIDVKIFPVPCQKPLHNCGQTETSNTVINPSTKCTTTIFPADQNEKSMDKDIDSLPKNDKGDFVIEKKQIVHAQISDTDLKKNSAAVQTIVLEESTLDKEVKNISANPISMDDILKKENEICYTSRRASREGIRKYATIFCQDMETYDRTKILPSTTPNKLGINVESRDCSSKVKKTVAVEPEGIPQRSANFTVRKYAEIFCQDMAEYDSTKGHSTNTFAQISKGNNNIDNSDTPLSKTGSPEEDDCSKRKASEITSEEMIKPIPEAKCGSPIFKIPFIIPPPSQKTLKGFEKDDQSFETNDDADNDTRNNIQKDFQNSSSLNVPHVPSIKVFNYTDSPQSDDVSCRSNVFAESALNNIPDIAKISIFSHSAEKEDTQCQSVGMKHKNDNITIQRSPTHSPNKANITIQSGPMRSPNKASRWNQVFKRKIPVSKMISNSSVIQKNALDKATDVKKGCRSRRWDEGSRTRRCKDESGGDRNEGNHKQKTDGNLGNVAKSFKVHEKVSVHQSDIVQNQSMYSTCTITLEDESACSKTNQIAGKNLVPVVANVIKDLTRKKQDQSAFSTVGRRRFRETGSHAIKQSNNSSELNPPKTNIVNDSAASKLYNPVIPAPDNDNTISSGKLEIEVDATKETDQARYDIASFVMKDVKSPSKMEEYSTSEIFEVSETNLQTQYESEKSLHPINEVNRMGEISLATAAECLQNYHHDSMATSSKINENPLLLKEQYTHTDTATLDKSQKNKTETPNVMVEIGSTDREKKKCKKKFKAKYKRANDASFNDRSKHPSKTDGKEDNEDKKTELERKLSTSFKTKSQKFTSKTDRKIGKITSKTVTSVTKGLSHRSPSVYSTSCTNEMQDDKTTDGLVSQQKTEGLVKGESLGITIGEEDMDIIPDLTKVELSGKEPSPDSPNEMPVLTRIDDYNPLKPREVNSTAQNKSISSSLKSPEKSSHSVSLPVTPLKYLAGGDCVEMTNDSQTRTLNRSVSLDVTGQFKTPEKPNDKLIIRHSSLDDFKRNLCKSPLLKVKADNSLVSPKKIQPPAEIFLNVETSITPEKSEDGSKKITEQIIPATASVVDDGDEDVNDAVTPIAPDEYYSDDSLCLGMSPTSSLDLDKSDDDDLDQVPDIDTTSTIVTEKSVERIKIKESIVLAEKLSVSIRDWVSTPSSDKEYDVASSSQATSNTKSIFSLDTLLAEKEIEVKNNDLLIMQNELKKDIMRGGFVQVIEEEAQADHLLPEQEKELERLQVSESVINSVHPGEQVFNSRLFLQLFTKSLSPTQCGFIKGDSMIDQHLSNLQPDLLCDFLTSGILTMCFHKISCPEVICKWLFYIMSIHKNSLVVHSCQRLLMDIIQTQTIQDSDRFSWSPKPLDILKIFINYGR</sequence>
<feature type="region of interest" description="Disordered" evidence="2">
    <location>
        <begin position="325"/>
        <end position="430"/>
    </location>
</feature>
<dbReference type="EMBL" id="JAZGQO010000006">
    <property type="protein sequence ID" value="KAK6185392.1"/>
    <property type="molecule type" value="Genomic_DNA"/>
</dbReference>
<evidence type="ECO:0000256" key="1">
    <source>
        <dbReference type="ARBA" id="ARBA00010311"/>
    </source>
</evidence>
<feature type="region of interest" description="Disordered" evidence="2">
    <location>
        <begin position="167"/>
        <end position="209"/>
    </location>
</feature>
<feature type="compositionally biased region" description="Basic and acidic residues" evidence="2">
    <location>
        <begin position="1369"/>
        <end position="1380"/>
    </location>
</feature>
<dbReference type="InterPro" id="IPR044276">
    <property type="entry name" value="CANIN_dom"/>
</dbReference>
<feature type="compositionally biased region" description="Low complexity" evidence="2">
    <location>
        <begin position="2344"/>
        <end position="2355"/>
    </location>
</feature>
<feature type="region of interest" description="Disordered" evidence="2">
    <location>
        <begin position="1986"/>
        <end position="2030"/>
    </location>
</feature>
<feature type="compositionally biased region" description="Polar residues" evidence="2">
    <location>
        <begin position="722"/>
        <end position="731"/>
    </location>
</feature>
<dbReference type="PANTHER" id="PTHR16046:SF9">
    <property type="entry name" value="SMC5-SMC6 COMPLEX LOCALIZATION FACTOR PROTEIN 2"/>
    <property type="match status" value="1"/>
</dbReference>
<feature type="compositionally biased region" description="Basic and acidic residues" evidence="2">
    <location>
        <begin position="1986"/>
        <end position="2026"/>
    </location>
</feature>
<feature type="compositionally biased region" description="Basic and acidic residues" evidence="2">
    <location>
        <begin position="1005"/>
        <end position="1043"/>
    </location>
</feature>
<dbReference type="InterPro" id="IPR026161">
    <property type="entry name" value="FAM178"/>
</dbReference>
<feature type="compositionally biased region" description="Basic and acidic residues" evidence="2">
    <location>
        <begin position="2311"/>
        <end position="2343"/>
    </location>
</feature>
<feature type="region of interest" description="Disordered" evidence="2">
    <location>
        <begin position="2311"/>
        <end position="2359"/>
    </location>
</feature>
<feature type="region of interest" description="Disordered" evidence="2">
    <location>
        <begin position="697"/>
        <end position="734"/>
    </location>
</feature>
<feature type="region of interest" description="Disordered" evidence="2">
    <location>
        <begin position="2378"/>
        <end position="2408"/>
    </location>
</feature>
<feature type="domain" description="Coiled-coil SMC6 And NSE5 INteracting (CANIN)" evidence="3">
    <location>
        <begin position="2722"/>
        <end position="2914"/>
    </location>
</feature>
<feature type="region of interest" description="Disordered" evidence="2">
    <location>
        <begin position="1369"/>
        <end position="1392"/>
    </location>
</feature>
<dbReference type="Proteomes" id="UP001347796">
    <property type="component" value="Unassembled WGS sequence"/>
</dbReference>
<feature type="compositionally biased region" description="Basic and acidic residues" evidence="2">
    <location>
        <begin position="325"/>
        <end position="425"/>
    </location>
</feature>
<feature type="region of interest" description="Disordered" evidence="2">
    <location>
        <begin position="2270"/>
        <end position="2294"/>
    </location>
</feature>
<proteinExistence type="inferred from homology"/>
<feature type="region of interest" description="Disordered" evidence="2">
    <location>
        <begin position="1930"/>
        <end position="1956"/>
    </location>
</feature>
<comment type="similarity">
    <text evidence="1">Belongs to the FAM178 family.</text>
</comment>
<feature type="region of interest" description="Disordered" evidence="2">
    <location>
        <begin position="2460"/>
        <end position="2490"/>
    </location>
</feature>
<evidence type="ECO:0000313" key="4">
    <source>
        <dbReference type="EMBL" id="KAK6185392.1"/>
    </source>
</evidence>
<accession>A0AAN8JZE5</accession>
<feature type="compositionally biased region" description="Basic and acidic residues" evidence="2">
    <location>
        <begin position="1054"/>
        <end position="1152"/>
    </location>
</feature>
<protein>
    <recommendedName>
        <fullName evidence="3">Coiled-coil SMC6 And NSE5 INteracting (CANIN) domain-containing protein</fullName>
    </recommendedName>
</protein>
<keyword evidence="5" id="KW-1185">Reference proteome</keyword>
<evidence type="ECO:0000259" key="3">
    <source>
        <dbReference type="Pfam" id="PF14816"/>
    </source>
</evidence>
<feature type="compositionally biased region" description="Polar residues" evidence="2">
    <location>
        <begin position="902"/>
        <end position="911"/>
    </location>
</feature>
<feature type="region of interest" description="Disordered" evidence="2">
    <location>
        <begin position="889"/>
        <end position="1193"/>
    </location>
</feature>
<feature type="compositionally biased region" description="Basic and acidic residues" evidence="2">
    <location>
        <begin position="701"/>
        <end position="721"/>
    </location>
</feature>
<evidence type="ECO:0000313" key="5">
    <source>
        <dbReference type="Proteomes" id="UP001347796"/>
    </source>
</evidence>
<feature type="compositionally biased region" description="Polar residues" evidence="2">
    <location>
        <begin position="183"/>
        <end position="199"/>
    </location>
</feature>